<dbReference type="Pfam" id="PF00005">
    <property type="entry name" value="ABC_tran"/>
    <property type="match status" value="2"/>
</dbReference>
<dbReference type="InterPro" id="IPR003593">
    <property type="entry name" value="AAA+_ATPase"/>
</dbReference>
<organism evidence="5 6">
    <name type="scientific">Prorocentrum cordatum</name>
    <dbReference type="NCBI Taxonomy" id="2364126"/>
    <lineage>
        <taxon>Eukaryota</taxon>
        <taxon>Sar</taxon>
        <taxon>Alveolata</taxon>
        <taxon>Dinophyceae</taxon>
        <taxon>Prorocentrales</taxon>
        <taxon>Prorocentraceae</taxon>
        <taxon>Prorocentrum</taxon>
    </lineage>
</organism>
<keyword evidence="2" id="KW-0067">ATP-binding</keyword>
<feature type="domain" description="ABC transporter" evidence="4">
    <location>
        <begin position="118"/>
        <end position="377"/>
    </location>
</feature>
<gene>
    <name evidence="5" type="ORF">PCOR1329_LOCUS71208</name>
</gene>
<reference evidence="5" key="1">
    <citation type="submission" date="2023-10" db="EMBL/GenBank/DDBJ databases">
        <authorList>
            <person name="Chen Y."/>
            <person name="Shah S."/>
            <person name="Dougan E. K."/>
            <person name="Thang M."/>
            <person name="Chan C."/>
        </authorList>
    </citation>
    <scope>NUCLEOTIDE SEQUENCE [LARGE SCALE GENOMIC DNA]</scope>
</reference>
<feature type="region of interest" description="Disordered" evidence="3">
    <location>
        <begin position="1"/>
        <end position="109"/>
    </location>
</feature>
<dbReference type="PROSITE" id="PS00211">
    <property type="entry name" value="ABC_TRANSPORTER_1"/>
    <property type="match status" value="2"/>
</dbReference>
<dbReference type="Pfam" id="PF12848">
    <property type="entry name" value="ABC_tran_Xtn"/>
    <property type="match status" value="1"/>
</dbReference>
<evidence type="ECO:0000259" key="4">
    <source>
        <dbReference type="PROSITE" id="PS50893"/>
    </source>
</evidence>
<evidence type="ECO:0000256" key="3">
    <source>
        <dbReference type="SAM" id="MobiDB-lite"/>
    </source>
</evidence>
<evidence type="ECO:0000313" key="6">
    <source>
        <dbReference type="Proteomes" id="UP001189429"/>
    </source>
</evidence>
<feature type="domain" description="ABC transporter" evidence="4">
    <location>
        <begin position="550"/>
        <end position="771"/>
    </location>
</feature>
<evidence type="ECO:0000256" key="2">
    <source>
        <dbReference type="ARBA" id="ARBA00022840"/>
    </source>
</evidence>
<dbReference type="PROSITE" id="PS50893">
    <property type="entry name" value="ABC_TRANSPORTER_2"/>
    <property type="match status" value="2"/>
</dbReference>
<protein>
    <recommendedName>
        <fullName evidence="4">ABC transporter domain-containing protein</fullName>
    </recommendedName>
</protein>
<dbReference type="Gene3D" id="3.40.50.300">
    <property type="entry name" value="P-loop containing nucleotide triphosphate hydrolases"/>
    <property type="match status" value="2"/>
</dbReference>
<sequence length="848" mass="92884">ALALGGALRGRRRARAARAAAGGKRKKQLQFAERGAAHAGAGAAGAPVSAKAGARTRAPRGARASDKPWAKQKQKQSEPALAAAIGGAKEGGEKKAEEEEEAREEQKDGWVPGEPIEVRFEDVSWTPAVNNTMHVPGERRSSSKPVLNGVSWEISGAEKVGLIGANGSGKSSMLLMINDLLQTTSGQVVKRPADMRIGYMKQEADLESSLTAREALLSVFGCRDLESIDADLESVAMEGDIGELDRLVSERTEAELQHQEVEDLIPRLGLSSLASTPIPELSGGWQMRVGLGQIMLRKPQLILLDEPTNHVDLETVEFMEDFLRSQDVPMVIVSHDRYFLNQVCTKIVEIYRGKTATYWGNYVSYLRRRDRLLARDWSRYREWQRAIDIMKKGIRRLEGRYMIEMASKKKLELAELEAKNVPKPEVSEVSNFSFPSVFAPGEGGIRPKQAKKLAPLEEEMVEDSDDSSDEEADDELFEGDFDDEEPDWSQKAEAGGPEPREPPAVVPASPAGSDDFWGGPPPEAAAPRAEAEGAEEAAPAPQQELGEVLLEVRECGVRYSDKVVLDSVSLTVRRGEKVALVGPNGCGKSTLVRAIMGDLGEESFVRGDFTCTDMGMAYFPQRLAEAFNSEKQTVKDVLFMSCKVGDLERAGGIDSVLTSLQLTGITANQPVCSLSGGEKARVAFAQFLLDPCALLVLDEPTNHLDIATRELLEDALKKFDGGALVVSHDRFFLREFATRVVEFQDDGTLREFNSWDAYSRAAPPQWAAATEAEGEFIEQDGVALQIWSKKSMTRVKRRYGNVGLRRLSPRAVEKVPEPHRTRSSHAVERLIAEGVSPGLLGPHADGRR</sequence>
<feature type="compositionally biased region" description="Acidic residues" evidence="3">
    <location>
        <begin position="456"/>
        <end position="487"/>
    </location>
</feature>
<feature type="region of interest" description="Disordered" evidence="3">
    <location>
        <begin position="455"/>
        <end position="542"/>
    </location>
</feature>
<dbReference type="EMBL" id="CAUYUJ010019440">
    <property type="protein sequence ID" value="CAK0891194.1"/>
    <property type="molecule type" value="Genomic_DNA"/>
</dbReference>
<feature type="non-terminal residue" evidence="5">
    <location>
        <position position="1"/>
    </location>
</feature>
<dbReference type="PANTHER" id="PTHR42855">
    <property type="entry name" value="ABC TRANSPORTER ATP-BINDING SUBUNIT"/>
    <property type="match status" value="1"/>
</dbReference>
<feature type="compositionally biased region" description="Low complexity" evidence="3">
    <location>
        <begin position="78"/>
        <end position="87"/>
    </location>
</feature>
<dbReference type="SUPFAM" id="SSF52540">
    <property type="entry name" value="P-loop containing nucleoside triphosphate hydrolases"/>
    <property type="match status" value="2"/>
</dbReference>
<dbReference type="InterPro" id="IPR032781">
    <property type="entry name" value="ABC_tran_Xtn"/>
</dbReference>
<dbReference type="InterPro" id="IPR003439">
    <property type="entry name" value="ABC_transporter-like_ATP-bd"/>
</dbReference>
<dbReference type="CDD" id="cd03221">
    <property type="entry name" value="ABCF_EF-3"/>
    <property type="match status" value="2"/>
</dbReference>
<feature type="compositionally biased region" description="Low complexity" evidence="3">
    <location>
        <begin position="32"/>
        <end position="62"/>
    </location>
</feature>
<proteinExistence type="predicted"/>
<dbReference type="Proteomes" id="UP001189429">
    <property type="component" value="Unassembled WGS sequence"/>
</dbReference>
<dbReference type="SMART" id="SM00382">
    <property type="entry name" value="AAA"/>
    <property type="match status" value="2"/>
</dbReference>
<dbReference type="InterPro" id="IPR017871">
    <property type="entry name" value="ABC_transporter-like_CS"/>
</dbReference>
<keyword evidence="6" id="KW-1185">Reference proteome</keyword>
<name>A0ABN9WWE0_9DINO</name>
<dbReference type="InterPro" id="IPR027417">
    <property type="entry name" value="P-loop_NTPase"/>
</dbReference>
<evidence type="ECO:0000256" key="1">
    <source>
        <dbReference type="ARBA" id="ARBA00022741"/>
    </source>
</evidence>
<dbReference type="InterPro" id="IPR051309">
    <property type="entry name" value="ABCF_ATPase"/>
</dbReference>
<keyword evidence="1" id="KW-0547">Nucleotide-binding</keyword>
<comment type="caution">
    <text evidence="5">The sequence shown here is derived from an EMBL/GenBank/DDBJ whole genome shotgun (WGS) entry which is preliminary data.</text>
</comment>
<accession>A0ABN9WWE0</accession>
<evidence type="ECO:0000313" key="5">
    <source>
        <dbReference type="EMBL" id="CAK0891194.1"/>
    </source>
</evidence>
<dbReference type="PANTHER" id="PTHR42855:SF1">
    <property type="entry name" value="ABC TRANSPORTER DOMAIN-CONTAINING PROTEIN"/>
    <property type="match status" value="1"/>
</dbReference>